<proteinExistence type="predicted"/>
<protein>
    <submittedName>
        <fullName evidence="5">Uncharacterized protein</fullName>
    </submittedName>
</protein>
<evidence type="ECO:0000256" key="2">
    <source>
        <dbReference type="SAM" id="MobiDB-lite"/>
    </source>
</evidence>
<dbReference type="WBParaSite" id="scf7180000418358.g2327">
    <property type="protein sequence ID" value="scf7180000418358.g2327"/>
    <property type="gene ID" value="scf7180000418358.g2327"/>
</dbReference>
<evidence type="ECO:0000256" key="1">
    <source>
        <dbReference type="SAM" id="Coils"/>
    </source>
</evidence>
<feature type="coiled-coil region" evidence="1">
    <location>
        <begin position="123"/>
        <end position="161"/>
    </location>
</feature>
<accession>A0A915NGA7</accession>
<feature type="region of interest" description="Disordered" evidence="2">
    <location>
        <begin position="345"/>
        <end position="367"/>
    </location>
</feature>
<evidence type="ECO:0000256" key="3">
    <source>
        <dbReference type="SAM" id="SignalP"/>
    </source>
</evidence>
<feature type="compositionally biased region" description="Acidic residues" evidence="2">
    <location>
        <begin position="350"/>
        <end position="367"/>
    </location>
</feature>
<dbReference type="Proteomes" id="UP000887560">
    <property type="component" value="Unplaced"/>
</dbReference>
<keyword evidence="1" id="KW-0175">Coiled coil</keyword>
<feature type="chain" id="PRO_5037780832" evidence="3">
    <location>
        <begin position="27"/>
        <end position="367"/>
    </location>
</feature>
<sequence>MLIRSFIITHFLLFFVGKFPRDLVEGMRKAGGKHPHTPSPKKSKTGRHVLKHESNAFSLTELSFLIRILEEVQENELEENNWSIQQNLLEKGNEIIRQRHINMNSQQISNNFQSFSNRIANLITVYENKLNNAMNELNGTLANAGNKIELITSRYEELSDNLNDGDRANGILNAHLNLNIGNGQKISKTGLEVHLGGLNQDALHNLLNVLLQPTQLEKNIYIFYNLMGVARALTHMLTNTDEPRNSYVLLLNQTGMPLDVGKYEQVRINYPPKIAEATAKLTEPGRNHQDYVLNVVFHLIAQILAGTFPGLRINGSYENVNTIRNYAGIIFTMNDGSANITEHYAGENLSENEGEESSNNDTDDDED</sequence>
<keyword evidence="4" id="KW-1185">Reference proteome</keyword>
<organism evidence="4 5">
    <name type="scientific">Meloidogyne floridensis</name>
    <dbReference type="NCBI Taxonomy" id="298350"/>
    <lineage>
        <taxon>Eukaryota</taxon>
        <taxon>Metazoa</taxon>
        <taxon>Ecdysozoa</taxon>
        <taxon>Nematoda</taxon>
        <taxon>Chromadorea</taxon>
        <taxon>Rhabditida</taxon>
        <taxon>Tylenchina</taxon>
        <taxon>Tylenchomorpha</taxon>
        <taxon>Tylenchoidea</taxon>
        <taxon>Meloidogynidae</taxon>
        <taxon>Meloidogyninae</taxon>
        <taxon>Meloidogyne</taxon>
    </lineage>
</organism>
<evidence type="ECO:0000313" key="5">
    <source>
        <dbReference type="WBParaSite" id="scf7180000418358.g2327"/>
    </source>
</evidence>
<feature type="signal peptide" evidence="3">
    <location>
        <begin position="1"/>
        <end position="26"/>
    </location>
</feature>
<feature type="compositionally biased region" description="Basic residues" evidence="2">
    <location>
        <begin position="30"/>
        <end position="47"/>
    </location>
</feature>
<name>A0A915NGA7_9BILA</name>
<evidence type="ECO:0000313" key="4">
    <source>
        <dbReference type="Proteomes" id="UP000887560"/>
    </source>
</evidence>
<reference evidence="5" key="1">
    <citation type="submission" date="2022-11" db="UniProtKB">
        <authorList>
            <consortium name="WormBaseParasite"/>
        </authorList>
    </citation>
    <scope>IDENTIFICATION</scope>
</reference>
<feature type="region of interest" description="Disordered" evidence="2">
    <location>
        <begin position="27"/>
        <end position="47"/>
    </location>
</feature>
<keyword evidence="3" id="KW-0732">Signal</keyword>
<dbReference type="AlphaFoldDB" id="A0A915NGA7"/>